<feature type="binding site" evidence="11">
    <location>
        <begin position="124"/>
        <end position="126"/>
    </location>
    <ligand>
        <name>FMN</name>
        <dbReference type="ChEBI" id="CHEBI:58210"/>
    </ligand>
</feature>
<dbReference type="GeneID" id="77462403"/>
<dbReference type="PANTHER" id="PTHR21085:SF0">
    <property type="entry name" value="CHORISMATE SYNTHASE"/>
    <property type="match status" value="1"/>
</dbReference>
<evidence type="ECO:0000313" key="13">
    <source>
        <dbReference type="EMBL" id="SUO04529.1"/>
    </source>
</evidence>
<evidence type="ECO:0000256" key="12">
    <source>
        <dbReference type="RuleBase" id="RU000605"/>
    </source>
</evidence>
<evidence type="ECO:0000256" key="6">
    <source>
        <dbReference type="ARBA" id="ARBA00022643"/>
    </source>
</evidence>
<dbReference type="Pfam" id="PF01264">
    <property type="entry name" value="Chorismate_synt"/>
    <property type="match status" value="1"/>
</dbReference>
<dbReference type="GO" id="GO:0010181">
    <property type="term" value="F:FMN binding"/>
    <property type="evidence" value="ECO:0007669"/>
    <property type="project" value="TreeGrafter"/>
</dbReference>
<evidence type="ECO:0000256" key="1">
    <source>
        <dbReference type="ARBA" id="ARBA00005044"/>
    </source>
</evidence>
<dbReference type="GO" id="GO:0009073">
    <property type="term" value="P:aromatic amino acid family biosynthetic process"/>
    <property type="evidence" value="ECO:0007669"/>
    <property type="project" value="UniProtKB-KW"/>
</dbReference>
<dbReference type="GO" id="GO:0005829">
    <property type="term" value="C:cytosol"/>
    <property type="evidence" value="ECO:0007669"/>
    <property type="project" value="TreeGrafter"/>
</dbReference>
<feature type="binding site" evidence="11">
    <location>
        <begin position="303"/>
        <end position="307"/>
    </location>
    <ligand>
        <name>FMN</name>
        <dbReference type="ChEBI" id="CHEBI:58210"/>
    </ligand>
</feature>
<dbReference type="UniPathway" id="UPA00053">
    <property type="reaction ID" value="UER00090"/>
</dbReference>
<dbReference type="GO" id="GO:0004107">
    <property type="term" value="F:chorismate synthase activity"/>
    <property type="evidence" value="ECO:0007669"/>
    <property type="project" value="UniProtKB-UniRule"/>
</dbReference>
<evidence type="ECO:0000256" key="8">
    <source>
        <dbReference type="ARBA" id="ARBA00022857"/>
    </source>
</evidence>
<evidence type="ECO:0000256" key="10">
    <source>
        <dbReference type="ARBA" id="ARBA00023239"/>
    </source>
</evidence>
<proteinExistence type="inferred from homology"/>
<keyword evidence="6 11" id="KW-0288">FMN</keyword>
<keyword evidence="7 11" id="KW-0274">FAD</keyword>
<dbReference type="Proteomes" id="UP000255523">
    <property type="component" value="Unassembled WGS sequence"/>
</dbReference>
<dbReference type="NCBIfam" id="TIGR00033">
    <property type="entry name" value="aroC"/>
    <property type="match status" value="1"/>
</dbReference>
<dbReference type="HAMAP" id="MF_00300">
    <property type="entry name" value="Chorismate_synth"/>
    <property type="match status" value="1"/>
</dbReference>
<keyword evidence="5 11" id="KW-0285">Flavoprotein</keyword>
<protein>
    <recommendedName>
        <fullName evidence="3 11">Chorismate synthase</fullName>
        <shortName evidence="11">CS</shortName>
        <ecNumber evidence="3 11">4.2.3.5</ecNumber>
    </recommendedName>
    <alternativeName>
        <fullName evidence="11">5-enolpyruvylshikimate-3-phosphate phospholyase</fullName>
    </alternativeName>
</protein>
<evidence type="ECO:0000256" key="9">
    <source>
        <dbReference type="ARBA" id="ARBA00023141"/>
    </source>
</evidence>
<dbReference type="InterPro" id="IPR035904">
    <property type="entry name" value="Chorismate_synth_AroC_sf"/>
</dbReference>
<evidence type="ECO:0000256" key="7">
    <source>
        <dbReference type="ARBA" id="ARBA00022827"/>
    </source>
</evidence>
<dbReference type="GO" id="GO:0008652">
    <property type="term" value="P:amino acid biosynthetic process"/>
    <property type="evidence" value="ECO:0007669"/>
    <property type="project" value="UniProtKB-KW"/>
</dbReference>
<evidence type="ECO:0000256" key="5">
    <source>
        <dbReference type="ARBA" id="ARBA00022630"/>
    </source>
</evidence>
<evidence type="ECO:0000256" key="2">
    <source>
        <dbReference type="ARBA" id="ARBA00008014"/>
    </source>
</evidence>
<dbReference type="InterPro" id="IPR020541">
    <property type="entry name" value="Chorismate_synthase_CS"/>
</dbReference>
<keyword evidence="8 11" id="KW-0521">NADP</keyword>
<dbReference type="EMBL" id="UHFX01000003">
    <property type="protein sequence ID" value="SUO04529.1"/>
    <property type="molecule type" value="Genomic_DNA"/>
</dbReference>
<dbReference type="PANTHER" id="PTHR21085">
    <property type="entry name" value="CHORISMATE SYNTHASE"/>
    <property type="match status" value="1"/>
</dbReference>
<comment type="similarity">
    <text evidence="2 11 12">Belongs to the chorismate synthase family.</text>
</comment>
<keyword evidence="10 11" id="KW-0456">Lyase</keyword>
<dbReference type="Gene3D" id="3.60.150.10">
    <property type="entry name" value="Chorismate synthase AroC"/>
    <property type="match status" value="1"/>
</dbReference>
<dbReference type="OrthoDB" id="9771806at2"/>
<dbReference type="PROSITE" id="PS00787">
    <property type="entry name" value="CHORISMATE_SYNTHASE_1"/>
    <property type="match status" value="1"/>
</dbReference>
<comment type="pathway">
    <text evidence="1 11 12">Metabolic intermediate biosynthesis; chorismate biosynthesis; chorismate from D-erythrose 4-phosphate and phosphoenolpyruvate: step 7/7.</text>
</comment>
<reference evidence="13 14" key="1">
    <citation type="submission" date="2018-06" db="EMBL/GenBank/DDBJ databases">
        <authorList>
            <consortium name="Pathogen Informatics"/>
            <person name="Doyle S."/>
        </authorList>
    </citation>
    <scope>NUCLEOTIDE SEQUENCE [LARGE SCALE GENOMIC DNA]</scope>
    <source>
        <strain evidence="13 14">NCTC11087</strain>
    </source>
</reference>
<evidence type="ECO:0000256" key="4">
    <source>
        <dbReference type="ARBA" id="ARBA00022605"/>
    </source>
</evidence>
<keyword evidence="14" id="KW-1185">Reference proteome</keyword>
<dbReference type="EC" id="4.2.3.5" evidence="3 11"/>
<comment type="cofactor">
    <cofactor evidence="11 12">
        <name>FMNH2</name>
        <dbReference type="ChEBI" id="CHEBI:57618"/>
    </cofactor>
    <text evidence="11 12">Reduced FMN (FMNH(2)).</text>
</comment>
<dbReference type="PIRSF" id="PIRSF001456">
    <property type="entry name" value="Chorismate_synth"/>
    <property type="match status" value="1"/>
</dbReference>
<evidence type="ECO:0000313" key="14">
    <source>
        <dbReference type="Proteomes" id="UP000255523"/>
    </source>
</evidence>
<feature type="binding site" evidence="11">
    <location>
        <position position="47"/>
    </location>
    <ligand>
        <name>NADP(+)</name>
        <dbReference type="ChEBI" id="CHEBI:58349"/>
    </ligand>
</feature>
<dbReference type="NCBIfam" id="NF003793">
    <property type="entry name" value="PRK05382.1"/>
    <property type="match status" value="1"/>
</dbReference>
<gene>
    <name evidence="11 13" type="primary">aroC</name>
    <name evidence="13" type="ORF">NCTC11087_01450</name>
</gene>
<dbReference type="InterPro" id="IPR000453">
    <property type="entry name" value="Chorismate_synth"/>
</dbReference>
<evidence type="ECO:0000256" key="11">
    <source>
        <dbReference type="HAMAP-Rule" id="MF_00300"/>
    </source>
</evidence>
<sequence length="371" mass="40564">MKNSIGNNITMTIFGESHGPCVGVTLDGLPSGFKIDLDFLYDDMEKRRAVGLISTQRHEEDHPEIVSGFFNGYTTGTPLTLLIANKDQHSKDYEKIKGRLRPGHADYTAFERYNGYQDYRGGGHFSGRLTACMVAAGNICKQILMAKGVQIGSHMEQLYNLKDIPFSSDINVLNEQIQQVNQMKFAVLDAAMEEPMKEAALQAQKEGDSIGGILETAITGYPAGIGDPIFGALESTLTQILYSIPAVKGVSFGLGFGFANLKGSQANDPFYFDGQIRTTTNNNAGINGGISNGMPILIHTCVKPTSSIYKVQNSVDYSTKQNVKLQIVGRHDPCIIHRARIVVDNMLSFGLLDAWMSKAALTPFEGEQYES</sequence>
<comment type="catalytic activity">
    <reaction evidence="11 12">
        <text>5-O-(1-carboxyvinyl)-3-phosphoshikimate = chorismate + phosphate</text>
        <dbReference type="Rhea" id="RHEA:21020"/>
        <dbReference type="ChEBI" id="CHEBI:29748"/>
        <dbReference type="ChEBI" id="CHEBI:43474"/>
        <dbReference type="ChEBI" id="CHEBI:57701"/>
        <dbReference type="EC" id="4.2.3.5"/>
    </reaction>
</comment>
<feature type="binding site" evidence="11">
    <location>
        <position position="288"/>
    </location>
    <ligand>
        <name>FMN</name>
        <dbReference type="ChEBI" id="CHEBI:58210"/>
    </ligand>
</feature>
<dbReference type="AlphaFoldDB" id="A0A380LL26"/>
<comment type="subunit">
    <text evidence="11">Homotetramer.</text>
</comment>
<feature type="binding site" evidence="11">
    <location>
        <position position="330"/>
    </location>
    <ligand>
        <name>FMN</name>
        <dbReference type="ChEBI" id="CHEBI:58210"/>
    </ligand>
</feature>
<name>A0A380LL26_9FIRM</name>
<organism evidence="13 14">
    <name type="scientific">Faecalicoccus pleomorphus</name>
    <dbReference type="NCBI Taxonomy" id="1323"/>
    <lineage>
        <taxon>Bacteria</taxon>
        <taxon>Bacillati</taxon>
        <taxon>Bacillota</taxon>
        <taxon>Erysipelotrichia</taxon>
        <taxon>Erysipelotrichales</taxon>
        <taxon>Erysipelotrichaceae</taxon>
        <taxon>Faecalicoccus</taxon>
    </lineage>
</organism>
<comment type="function">
    <text evidence="11">Catalyzes the anti-1,4-elimination of the C-3 phosphate and the C-6 proR hydrogen from 5-enolpyruvylshikimate-3-phosphate (EPSP) to yield chorismate, which is the branch point compound that serves as the starting substrate for the three terminal pathways of aromatic amino acid biosynthesis. This reaction introduces a second double bond into the aromatic ring system.</text>
</comment>
<evidence type="ECO:0000256" key="3">
    <source>
        <dbReference type="ARBA" id="ARBA00013036"/>
    </source>
</evidence>
<dbReference type="SUPFAM" id="SSF103263">
    <property type="entry name" value="Chorismate synthase, AroC"/>
    <property type="match status" value="1"/>
</dbReference>
<dbReference type="GO" id="GO:0009423">
    <property type="term" value="P:chorismate biosynthetic process"/>
    <property type="evidence" value="ECO:0007669"/>
    <property type="project" value="UniProtKB-UniRule"/>
</dbReference>
<comment type="caution">
    <text evidence="11">Lacks conserved residue(s) required for the propagation of feature annotation.</text>
</comment>
<accession>A0A380LL26</accession>
<dbReference type="RefSeq" id="WP_022790055.1">
    <property type="nucleotide sequence ID" value="NZ_UHFX01000003.1"/>
</dbReference>
<dbReference type="CDD" id="cd07304">
    <property type="entry name" value="Chorismate_synthase"/>
    <property type="match status" value="1"/>
</dbReference>
<keyword evidence="9 11" id="KW-0057">Aromatic amino acid biosynthesis</keyword>
<keyword evidence="4 11" id="KW-0028">Amino-acid biosynthesis</keyword>